<dbReference type="PROSITE" id="PS50077">
    <property type="entry name" value="HEAT_REPEAT"/>
    <property type="match status" value="1"/>
</dbReference>
<sequence>MTSAQDENALVERVFLRIGSAESDEQLQTALGKFLAPLLLKLNSSDEAVRSKVLKLLAHIKTRLKSRNQVRLPLDALLTQFQDPKATPFITNFTILFIKLGYPRVEPEKQAELIPLLINCLQGRSTSHQDSILHLLIRALKHLKLPKNETECRTKFQLGDKPGVKHLLLDYFMDVLLLTYNSHVSVIPPANDEMLDGAAQVQPPSIPPPPGLSQSAFRRLTAENPLVPEELEKVKLSIITFLGSGVLEEAETACHFVVASSDTRHSVATSADMELKKITGSIDWNSKEILSKLFSLFQGTVVVKGQQTVKPDDRRSAVSPRIRLKIFPLLLRAREATNMFPPCLQVVFDCLFGANPNAKLRVMAVEFVHHICLNCDESKFAMFDVILLNGMLKIIQEAKENQKIGKHILYKDSKLRSLAYVAVGKIARRSPNRLAKDIQVVQTFFEAMCQEEGETRMAVQEALSMMAEAFCNLDNTNKKLMEALLLQNIDKEEPQVRAVTVHYAATVFPSDHIPSRYILMLASGDIKEDVKSESVKTLRGSPTYGLSDKQSSKQKLPDFLEMINYVVEKGNQRKESQHRYTSVNASLPFNPVSYNEILMYLRMCLSQTSGLPVDWQVENLSEQAPDLAVKVRAMLAQSDGESGPVHQYVRMLIELLTVSTSSDAMYCLLEIVAMVPDLLARKLLNHLDWIKTLLSSSKDDIKQFAAELYAIVSFNTKTESEFNNDITAFRGCLVDKNPELGLGALLALGYCIGLRMKTLRSAAVDDQNKQLLTESIHAIVALLHDTNTVRKSTALLALVEIGRNGALPLLPGEEPVARDDTINSEGINGDVKNKDQTKDNAEVSTKLSLVNKLVAIIKTSNELNKTKERAAACLGDICVGDRDFPHKRKAMEDLINAIQSKQVELQFTIGQALVDMAMGPSSPRARCIWTTTKEDHQKSVSNDNDEVPWFLTQLLSKYICHANPYLRQGACVWLLTLVRQSGQHSAIQKSLLDIQRGFMRMLSENDEITQDLASKGLGQIMEVCSPSEKDALVSELVETLMTGKSAKNEVSADTTVFQSGALGKAPDGAGLSTYKELCAIATDLNQPDLIYKFMHLANHNATWNARKGAAFGFSIIAAQASEQLAPYMTQIVPRLYRYQFDPNPKIQQAMSSIWNALVQDNKNTVDTYLKQIVDDLLKNLTSNQWRIRESSCLAVSDLLRGRVLDNIIDDIPQLWETCLRVRDDIKESVRIAAESACNTLSKVSVKICDVSNGKMGEKATKLILPCLLQCSLNSTVTEVRKIGLSTILQISRGAGALLKPNIPVLVTALLEAVSGLEPSVINYLSLHVGTQATQDKLDSARIAASKMSPMMETVNRCVQYVDSTVLTELIPRLVELIKGGIGVSTKAGCSSFVVSLVHQCPQDLTPYTGKLLAAFLHGLNDRNATIRKANATAIGHLVRVAKDSSVEKLIEKLKTWYLEGEGTNTRHACSVTLHAISHHSPDCLRRHANLAMPLAFFAMHEEVKKEDGGSKAEESSEWEDVWNEITPGTEGGIRLYLPEIVDLLSSSMQSPGWSVKAQAAKAMATVAQKLGGQLGQPCLGRILSALLEGLSGRTWEGKEAVLKAVCTVCTSCRAEILKCNLQTANELSIEQILTVVLRECGKEQPVYKMAAMKCLGAILELYQLDHFNAVWQMTQSITAQISSTSRPEEEEDSSASQKQELLTCAFTLLGEAWPLDQNTQDAFLNQFVDLLCDAIPLTTWKVQIIILKDVQKLIERLVILRKENLAMNREKAAALINKLLLASFANINNIKYVALRVESMAVLDFLIKRLSECEQLAVIEDQIMNRLKEDLVPIAESGPWELRDQAKVLNRLICFPDNSGDSHPQAMEH</sequence>
<dbReference type="InterPro" id="IPR055443">
    <property type="entry name" value="HEAT_ECM29"/>
</dbReference>
<feature type="domain" description="Proteasome component Ecm29 N-terminal" evidence="7">
    <location>
        <begin position="11"/>
        <end position="522"/>
    </location>
</feature>
<comment type="subcellular location">
    <subcellularLocation>
        <location evidence="1">Cytoplasm</location>
    </subcellularLocation>
</comment>
<dbReference type="InterPro" id="IPR016024">
    <property type="entry name" value="ARM-type_fold"/>
</dbReference>
<reference evidence="10 11" key="1">
    <citation type="submission" date="2024-04" db="EMBL/GenBank/DDBJ databases">
        <authorList>
            <consortium name="Genoscope - CEA"/>
            <person name="William W."/>
        </authorList>
    </citation>
    <scope>NUCLEOTIDE SEQUENCE [LARGE SCALE GENOMIC DNA]</scope>
</reference>
<dbReference type="EMBL" id="CAXITT010000836">
    <property type="protein sequence ID" value="CAL1546641.1"/>
    <property type="molecule type" value="Genomic_DNA"/>
</dbReference>
<dbReference type="GO" id="GO:0043248">
    <property type="term" value="P:proteasome assembly"/>
    <property type="evidence" value="ECO:0007669"/>
    <property type="project" value="InterPro"/>
</dbReference>
<evidence type="ECO:0000256" key="6">
    <source>
        <dbReference type="SAM" id="MobiDB-lite"/>
    </source>
</evidence>
<dbReference type="GO" id="GO:0005737">
    <property type="term" value="C:cytoplasm"/>
    <property type="evidence" value="ECO:0007669"/>
    <property type="project" value="UniProtKB-SubCell"/>
</dbReference>
<evidence type="ECO:0000259" key="9">
    <source>
        <dbReference type="Pfam" id="PF24492"/>
    </source>
</evidence>
<evidence type="ECO:0000256" key="1">
    <source>
        <dbReference type="ARBA" id="ARBA00004496"/>
    </source>
</evidence>
<keyword evidence="11" id="KW-1185">Reference proteome</keyword>
<dbReference type="GO" id="GO:0000502">
    <property type="term" value="C:proteasome complex"/>
    <property type="evidence" value="ECO:0007669"/>
    <property type="project" value="UniProtKB-KW"/>
</dbReference>
<dbReference type="GO" id="GO:0036503">
    <property type="term" value="P:ERAD pathway"/>
    <property type="evidence" value="ECO:0007669"/>
    <property type="project" value="TreeGrafter"/>
</dbReference>
<dbReference type="InterPro" id="IPR024372">
    <property type="entry name" value="Ecm29_N"/>
</dbReference>
<evidence type="ECO:0000313" key="11">
    <source>
        <dbReference type="Proteomes" id="UP001497497"/>
    </source>
</evidence>
<feature type="domain" description="ECM29 ARM-like repeats" evidence="8">
    <location>
        <begin position="614"/>
        <end position="801"/>
    </location>
</feature>
<comment type="caution">
    <text evidence="10">The sequence shown here is derived from an EMBL/GenBank/DDBJ whole genome shotgun (WGS) entry which is preliminary data.</text>
</comment>
<keyword evidence="4" id="KW-0647">Proteasome</keyword>
<gene>
    <name evidence="10" type="ORF">GSLYS_00020018001</name>
</gene>
<keyword evidence="3" id="KW-0677">Repeat</keyword>
<feature type="repeat" description="HEAT" evidence="5">
    <location>
        <begin position="1411"/>
        <end position="1449"/>
    </location>
</feature>
<dbReference type="GO" id="GO:0005634">
    <property type="term" value="C:nucleus"/>
    <property type="evidence" value="ECO:0007669"/>
    <property type="project" value="TreeGrafter"/>
</dbReference>
<evidence type="ECO:0000256" key="2">
    <source>
        <dbReference type="ARBA" id="ARBA00022490"/>
    </source>
</evidence>
<dbReference type="SUPFAM" id="SSF48371">
    <property type="entry name" value="ARM repeat"/>
    <property type="match status" value="3"/>
</dbReference>
<dbReference type="PANTHER" id="PTHR23346">
    <property type="entry name" value="TRANSLATIONAL ACTIVATOR GCN1-RELATED"/>
    <property type="match status" value="1"/>
</dbReference>
<dbReference type="Gene3D" id="1.25.10.10">
    <property type="entry name" value="Leucine-rich Repeat Variant"/>
    <property type="match status" value="4"/>
</dbReference>
<feature type="region of interest" description="Disordered" evidence="6">
    <location>
        <begin position="812"/>
        <end position="839"/>
    </location>
</feature>
<evidence type="ECO:0000313" key="10">
    <source>
        <dbReference type="EMBL" id="CAL1546641.1"/>
    </source>
</evidence>
<dbReference type="Pfam" id="PF23731">
    <property type="entry name" value="ARM_ECM29_C"/>
    <property type="match status" value="1"/>
</dbReference>
<dbReference type="InterPro" id="IPR055444">
    <property type="entry name" value="ARM_ECM29"/>
</dbReference>
<evidence type="ECO:0000256" key="5">
    <source>
        <dbReference type="PROSITE-ProRule" id="PRU00103"/>
    </source>
</evidence>
<evidence type="ECO:0000256" key="3">
    <source>
        <dbReference type="ARBA" id="ARBA00022737"/>
    </source>
</evidence>
<evidence type="ECO:0000259" key="7">
    <source>
        <dbReference type="Pfam" id="PF13001"/>
    </source>
</evidence>
<dbReference type="Pfam" id="PF23702">
    <property type="entry name" value="ARM_ECM29"/>
    <property type="match status" value="1"/>
</dbReference>
<accession>A0AAV2IK29</accession>
<proteinExistence type="predicted"/>
<dbReference type="Pfam" id="PF24492">
    <property type="entry name" value="HEAT_ECM29"/>
    <property type="match status" value="1"/>
</dbReference>
<evidence type="ECO:0000256" key="4">
    <source>
        <dbReference type="ARBA" id="ARBA00022942"/>
    </source>
</evidence>
<evidence type="ECO:0008006" key="12">
    <source>
        <dbReference type="Google" id="ProtNLM"/>
    </source>
</evidence>
<keyword evidence="2" id="KW-0963">Cytoplasm</keyword>
<dbReference type="InterPro" id="IPR021133">
    <property type="entry name" value="HEAT_type_2"/>
</dbReference>
<dbReference type="PANTHER" id="PTHR23346:SF19">
    <property type="entry name" value="PROTEASOME ADAPTER AND SCAFFOLD PROTEIN ECM29"/>
    <property type="match status" value="1"/>
</dbReference>
<dbReference type="GO" id="GO:0060090">
    <property type="term" value="F:molecular adaptor activity"/>
    <property type="evidence" value="ECO:0007669"/>
    <property type="project" value="InterPro"/>
</dbReference>
<organism evidence="10 11">
    <name type="scientific">Lymnaea stagnalis</name>
    <name type="common">Great pond snail</name>
    <name type="synonym">Helix stagnalis</name>
    <dbReference type="NCBI Taxonomy" id="6523"/>
    <lineage>
        <taxon>Eukaryota</taxon>
        <taxon>Metazoa</taxon>
        <taxon>Spiralia</taxon>
        <taxon>Lophotrochozoa</taxon>
        <taxon>Mollusca</taxon>
        <taxon>Gastropoda</taxon>
        <taxon>Heterobranchia</taxon>
        <taxon>Euthyneura</taxon>
        <taxon>Panpulmonata</taxon>
        <taxon>Hygrophila</taxon>
        <taxon>Lymnaeoidea</taxon>
        <taxon>Lymnaeidae</taxon>
        <taxon>Lymnaea</taxon>
    </lineage>
</organism>
<protein>
    <recommendedName>
        <fullName evidence="12">Proteasome-associated protein ECM29 homolog</fullName>
    </recommendedName>
</protein>
<dbReference type="Pfam" id="PF13001">
    <property type="entry name" value="ECM29_N"/>
    <property type="match status" value="1"/>
</dbReference>
<dbReference type="Proteomes" id="UP001497497">
    <property type="component" value="Unassembled WGS sequence"/>
</dbReference>
<name>A0AAV2IK29_LYMST</name>
<evidence type="ECO:0000259" key="8">
    <source>
        <dbReference type="Pfam" id="PF23702"/>
    </source>
</evidence>
<dbReference type="InterPro" id="IPR011989">
    <property type="entry name" value="ARM-like"/>
</dbReference>
<feature type="domain" description="Proteasome adapter and scaffold protein ECM29 HEAT-repeat" evidence="9">
    <location>
        <begin position="1298"/>
        <end position="1458"/>
    </location>
</feature>